<dbReference type="AlphaFoldDB" id="A0A381NQ05"/>
<organism evidence="1">
    <name type="scientific">marine metagenome</name>
    <dbReference type="NCBI Taxonomy" id="408172"/>
    <lineage>
        <taxon>unclassified sequences</taxon>
        <taxon>metagenomes</taxon>
        <taxon>ecological metagenomes</taxon>
    </lineage>
</organism>
<sequence>VVGSTSRYREACARFSLVIVLSVEKPAVTFGLLPKFSRTRSIFAIQEHCAGIDRPILPSEVFVIAAARVCFGAESGEKNSCQLVPGVLMCRPGWLPRPTFLLATLLIITKYYRAKHNGCGRPKIWM</sequence>
<evidence type="ECO:0000313" key="1">
    <source>
        <dbReference type="EMBL" id="SUZ56651.1"/>
    </source>
</evidence>
<name>A0A381NQ05_9ZZZZ</name>
<reference evidence="1" key="1">
    <citation type="submission" date="2018-05" db="EMBL/GenBank/DDBJ databases">
        <authorList>
            <person name="Lanie J.A."/>
            <person name="Ng W.-L."/>
            <person name="Kazmierczak K.M."/>
            <person name="Andrzejewski T.M."/>
            <person name="Davidsen T.M."/>
            <person name="Wayne K.J."/>
            <person name="Tettelin H."/>
            <person name="Glass J.I."/>
            <person name="Rusch D."/>
            <person name="Podicherti R."/>
            <person name="Tsui H.-C.T."/>
            <person name="Winkler M.E."/>
        </authorList>
    </citation>
    <scope>NUCLEOTIDE SEQUENCE</scope>
</reference>
<dbReference type="EMBL" id="UINC01000515">
    <property type="protein sequence ID" value="SUZ56651.1"/>
    <property type="molecule type" value="Genomic_DNA"/>
</dbReference>
<feature type="non-terminal residue" evidence="1">
    <location>
        <position position="1"/>
    </location>
</feature>
<gene>
    <name evidence="1" type="ORF">METZ01_LOCUS9505</name>
</gene>
<accession>A0A381NQ05</accession>
<protein>
    <submittedName>
        <fullName evidence="1">Uncharacterized protein</fullName>
    </submittedName>
</protein>
<proteinExistence type="predicted"/>